<protein>
    <recommendedName>
        <fullName evidence="3">MG2 domain-containing protein</fullName>
    </recommendedName>
</protein>
<comment type="caution">
    <text evidence="1">The sequence shown here is derived from an EMBL/GenBank/DDBJ whole genome shotgun (WGS) entry which is preliminary data.</text>
</comment>
<organism evidence="1 2">
    <name type="scientific">Aquimarina litoralis</name>
    <dbReference type="NCBI Taxonomy" id="584605"/>
    <lineage>
        <taxon>Bacteria</taxon>
        <taxon>Pseudomonadati</taxon>
        <taxon>Bacteroidota</taxon>
        <taxon>Flavobacteriia</taxon>
        <taxon>Flavobacteriales</taxon>
        <taxon>Flavobacteriaceae</taxon>
        <taxon>Aquimarina</taxon>
    </lineage>
</organism>
<evidence type="ECO:0008006" key="3">
    <source>
        <dbReference type="Google" id="ProtNLM"/>
    </source>
</evidence>
<dbReference type="RefSeq" id="WP_343909384.1">
    <property type="nucleotide sequence ID" value="NZ_BAAAGE010000001.1"/>
</dbReference>
<keyword evidence="2" id="KW-1185">Reference proteome</keyword>
<sequence length="794" mass="91677">MHKSKNTLLLFFCLYVTISLGQVRPDAVKQVLTKKSEYFTLEREIIHLHTNKTTYITNEEIWFKAYVLDHINHKPFPTTKNLYLTLYNELGDKIQHKLYLTEKGLANGAFNIPKDLTTGEYTLMASTAHQDNFKEDERYYKKITIQNLSQPEINETSDELTASYDIQVLPEGGNLLEGIINTCGIKIIDQQGHSVKEVNSKLYQKGNQKPITQVYLNKFGMGKFSFTPLPNEKYYVISTIGNTEIKTDLPIVQKRGITLKTSFHPSKPLLIVDLSTNQTTLPSIRNKEFHIIIHQYQKNTGFSMSFTDTEKTMKLAIPLEKLPYGTNTISVFDENYNPIAERLVFNNIHNKSFSSKIVRTNLKKDSIITTLKLTSKNKNIDNASISVSILPVETISNNDNGSIINSIYLQPFVKGYVENAEYYFKNSTNRKKQDLDVLLLTQGWSKYDWKNIFSDIKLPVVPHENGITLTGAINITNTPESKLLVNSRKNKFTEIIGSENDKPLRHFIFENLIFQDSSKIHFALINNKNKVTNANVKASIKSFNPANSNEKAFLIASTPNQNYFSETNKTSLDLDQDFFKTEQQLEQVFITKKKYRSRGAYWFNRHKAYIPEDMKRTSNLMSYLRTRYFQITRTNPKTGDYSTPIFAREYRGKFKSYPFIVNGISKNPDFASQIRLKDVYKLYIRDEVNLPPLILVLWYPNLYDQTRVESLLVTNGFQSKKAFYTPKYKSYDNLFFQQYGVLGWIPNVQKNQNNEYEFSFKDTAIKEAKVFIEGIDQEGNLISEAKIIQIPSNL</sequence>
<dbReference type="Gene3D" id="2.60.40.1930">
    <property type="match status" value="1"/>
</dbReference>
<accession>A0ABN1IF74</accession>
<evidence type="ECO:0000313" key="1">
    <source>
        <dbReference type="EMBL" id="GAA0711321.1"/>
    </source>
</evidence>
<dbReference type="EMBL" id="BAAAGE010000001">
    <property type="protein sequence ID" value="GAA0711321.1"/>
    <property type="molecule type" value="Genomic_DNA"/>
</dbReference>
<evidence type="ECO:0000313" key="2">
    <source>
        <dbReference type="Proteomes" id="UP001501758"/>
    </source>
</evidence>
<gene>
    <name evidence="1" type="ORF">GCM10009430_00690</name>
</gene>
<dbReference type="Proteomes" id="UP001501758">
    <property type="component" value="Unassembled WGS sequence"/>
</dbReference>
<proteinExistence type="predicted"/>
<reference evidence="1 2" key="1">
    <citation type="journal article" date="2019" name="Int. J. Syst. Evol. Microbiol.">
        <title>The Global Catalogue of Microorganisms (GCM) 10K type strain sequencing project: providing services to taxonomists for standard genome sequencing and annotation.</title>
        <authorList>
            <consortium name="The Broad Institute Genomics Platform"/>
            <consortium name="The Broad Institute Genome Sequencing Center for Infectious Disease"/>
            <person name="Wu L."/>
            <person name="Ma J."/>
        </authorList>
    </citation>
    <scope>NUCLEOTIDE SEQUENCE [LARGE SCALE GENOMIC DNA]</scope>
    <source>
        <strain evidence="1 2">JCM 15974</strain>
    </source>
</reference>
<name>A0ABN1IF74_9FLAO</name>